<organism evidence="1 2">
    <name type="scientific">Macrolepiota fuliginosa MF-IS2</name>
    <dbReference type="NCBI Taxonomy" id="1400762"/>
    <lineage>
        <taxon>Eukaryota</taxon>
        <taxon>Fungi</taxon>
        <taxon>Dikarya</taxon>
        <taxon>Basidiomycota</taxon>
        <taxon>Agaricomycotina</taxon>
        <taxon>Agaricomycetes</taxon>
        <taxon>Agaricomycetidae</taxon>
        <taxon>Agaricales</taxon>
        <taxon>Agaricineae</taxon>
        <taxon>Agaricaceae</taxon>
        <taxon>Macrolepiota</taxon>
    </lineage>
</organism>
<dbReference type="EMBL" id="MU151600">
    <property type="protein sequence ID" value="KAF9442594.1"/>
    <property type="molecule type" value="Genomic_DNA"/>
</dbReference>
<evidence type="ECO:0000313" key="1">
    <source>
        <dbReference type="EMBL" id="KAF9442594.1"/>
    </source>
</evidence>
<protein>
    <submittedName>
        <fullName evidence="1">Uncharacterized protein</fullName>
    </submittedName>
</protein>
<proteinExistence type="predicted"/>
<gene>
    <name evidence="1" type="ORF">P691DRAFT_765049</name>
</gene>
<dbReference type="Proteomes" id="UP000807342">
    <property type="component" value="Unassembled WGS sequence"/>
</dbReference>
<evidence type="ECO:0000313" key="2">
    <source>
        <dbReference type="Proteomes" id="UP000807342"/>
    </source>
</evidence>
<sequence length="338" mass="39237">MAIDDDGDSLEVVPVSGTRERLLEQEEQSSLSGLVEFIQDGLGLEYLQATIKHETDQDTHDMCITLLSSLQSWRISQHHLFPFLQPLPPVDEEKPEQTPLLLPSSFTLKKRESLHLTEAANSELQLRCGHVYDILSDLQDTIHEYNHVIIEKRINQSSQNIATCTHTEIAEIWSRMMLLKNRYMHSYSALLALGYSTNEGELRPLEDSELWGKSVWVPHTTGDSSKQNPWFWSVGRPEGVSEDMWLMELERVRWFRERVAVDRLREEVEILEEEFRRTHKSFSRISEVWTALADVNSSKRGYACYAQRQAHMFTLLANDCWLKWKWCVFCATLAKVVI</sequence>
<name>A0A9P5X0Y7_9AGAR</name>
<keyword evidence="2" id="KW-1185">Reference proteome</keyword>
<reference evidence="1" key="1">
    <citation type="submission" date="2020-11" db="EMBL/GenBank/DDBJ databases">
        <authorList>
            <consortium name="DOE Joint Genome Institute"/>
            <person name="Ahrendt S."/>
            <person name="Riley R."/>
            <person name="Andreopoulos W."/>
            <person name="Labutti K."/>
            <person name="Pangilinan J."/>
            <person name="Ruiz-Duenas F.J."/>
            <person name="Barrasa J.M."/>
            <person name="Sanchez-Garcia M."/>
            <person name="Camarero S."/>
            <person name="Miyauchi S."/>
            <person name="Serrano A."/>
            <person name="Linde D."/>
            <person name="Babiker R."/>
            <person name="Drula E."/>
            <person name="Ayuso-Fernandez I."/>
            <person name="Pacheco R."/>
            <person name="Padilla G."/>
            <person name="Ferreira P."/>
            <person name="Barriuso J."/>
            <person name="Kellner H."/>
            <person name="Castanera R."/>
            <person name="Alfaro M."/>
            <person name="Ramirez L."/>
            <person name="Pisabarro A.G."/>
            <person name="Kuo A."/>
            <person name="Tritt A."/>
            <person name="Lipzen A."/>
            <person name="He G."/>
            <person name="Yan M."/>
            <person name="Ng V."/>
            <person name="Cullen D."/>
            <person name="Martin F."/>
            <person name="Rosso M.-N."/>
            <person name="Henrissat B."/>
            <person name="Hibbett D."/>
            <person name="Martinez A.T."/>
            <person name="Grigoriev I.V."/>
        </authorList>
    </citation>
    <scope>NUCLEOTIDE SEQUENCE</scope>
    <source>
        <strain evidence="1">MF-IS2</strain>
    </source>
</reference>
<accession>A0A9P5X0Y7</accession>
<dbReference type="AlphaFoldDB" id="A0A9P5X0Y7"/>
<dbReference type="OrthoDB" id="3029455at2759"/>
<comment type="caution">
    <text evidence="1">The sequence shown here is derived from an EMBL/GenBank/DDBJ whole genome shotgun (WGS) entry which is preliminary data.</text>
</comment>